<keyword evidence="2" id="KW-1185">Reference proteome</keyword>
<dbReference type="EMBL" id="KN832870">
    <property type="protein sequence ID" value="KIN07585.1"/>
    <property type="molecule type" value="Genomic_DNA"/>
</dbReference>
<dbReference type="Gene3D" id="1.10.10.2360">
    <property type="match status" value="1"/>
</dbReference>
<sequence>MAKPSLSPADTAEVMSTIGVNFNGFCVAGFTSSDVDKFQSISAMPEFRKFSNEELRLVDLAQKQTNSLVAK</sequence>
<name>A0A0C3HXG5_OIDMZ</name>
<protein>
    <submittedName>
        <fullName evidence="1">Uncharacterized protein</fullName>
    </submittedName>
</protein>
<reference evidence="1 2" key="1">
    <citation type="submission" date="2014-04" db="EMBL/GenBank/DDBJ databases">
        <authorList>
            <consortium name="DOE Joint Genome Institute"/>
            <person name="Kuo A."/>
            <person name="Martino E."/>
            <person name="Perotto S."/>
            <person name="Kohler A."/>
            <person name="Nagy L.G."/>
            <person name="Floudas D."/>
            <person name="Copeland A."/>
            <person name="Barry K.W."/>
            <person name="Cichocki N."/>
            <person name="Veneault-Fourrey C."/>
            <person name="LaButti K."/>
            <person name="Lindquist E.A."/>
            <person name="Lipzen A."/>
            <person name="Lundell T."/>
            <person name="Morin E."/>
            <person name="Murat C."/>
            <person name="Sun H."/>
            <person name="Tunlid A."/>
            <person name="Henrissat B."/>
            <person name="Grigoriev I.V."/>
            <person name="Hibbett D.S."/>
            <person name="Martin F."/>
            <person name="Nordberg H.P."/>
            <person name="Cantor M.N."/>
            <person name="Hua S.X."/>
        </authorList>
    </citation>
    <scope>NUCLEOTIDE SEQUENCE [LARGE SCALE GENOMIC DNA]</scope>
    <source>
        <strain evidence="1 2">Zn</strain>
    </source>
</reference>
<dbReference type="OrthoDB" id="3797628at2759"/>
<proteinExistence type="predicted"/>
<gene>
    <name evidence="1" type="ORF">OIDMADRAFT_16220</name>
</gene>
<evidence type="ECO:0000313" key="1">
    <source>
        <dbReference type="EMBL" id="KIN07585.1"/>
    </source>
</evidence>
<dbReference type="InParanoid" id="A0A0C3HXG5"/>
<dbReference type="HOGENOM" id="CLU_2740695_0_0_1"/>
<dbReference type="Proteomes" id="UP000054321">
    <property type="component" value="Unassembled WGS sequence"/>
</dbReference>
<reference evidence="2" key="2">
    <citation type="submission" date="2015-01" db="EMBL/GenBank/DDBJ databases">
        <title>Evolutionary Origins and Diversification of the Mycorrhizal Mutualists.</title>
        <authorList>
            <consortium name="DOE Joint Genome Institute"/>
            <consortium name="Mycorrhizal Genomics Consortium"/>
            <person name="Kohler A."/>
            <person name="Kuo A."/>
            <person name="Nagy L.G."/>
            <person name="Floudas D."/>
            <person name="Copeland A."/>
            <person name="Barry K.W."/>
            <person name="Cichocki N."/>
            <person name="Veneault-Fourrey C."/>
            <person name="LaButti K."/>
            <person name="Lindquist E.A."/>
            <person name="Lipzen A."/>
            <person name="Lundell T."/>
            <person name="Morin E."/>
            <person name="Murat C."/>
            <person name="Riley R."/>
            <person name="Ohm R."/>
            <person name="Sun H."/>
            <person name="Tunlid A."/>
            <person name="Henrissat B."/>
            <person name="Grigoriev I.V."/>
            <person name="Hibbett D.S."/>
            <person name="Martin F."/>
        </authorList>
    </citation>
    <scope>NUCLEOTIDE SEQUENCE [LARGE SCALE GENOMIC DNA]</scope>
    <source>
        <strain evidence="2">Zn</strain>
    </source>
</reference>
<evidence type="ECO:0000313" key="2">
    <source>
        <dbReference type="Proteomes" id="UP000054321"/>
    </source>
</evidence>
<accession>A0A0C3HXG5</accession>
<organism evidence="1 2">
    <name type="scientific">Oidiodendron maius (strain Zn)</name>
    <dbReference type="NCBI Taxonomy" id="913774"/>
    <lineage>
        <taxon>Eukaryota</taxon>
        <taxon>Fungi</taxon>
        <taxon>Dikarya</taxon>
        <taxon>Ascomycota</taxon>
        <taxon>Pezizomycotina</taxon>
        <taxon>Leotiomycetes</taxon>
        <taxon>Leotiomycetes incertae sedis</taxon>
        <taxon>Myxotrichaceae</taxon>
        <taxon>Oidiodendron</taxon>
    </lineage>
</organism>
<dbReference type="AlphaFoldDB" id="A0A0C3HXG5"/>